<reference evidence="3" key="1">
    <citation type="submission" date="2016-10" db="EMBL/GenBank/DDBJ databases">
        <authorList>
            <person name="Varghese N."/>
            <person name="Submissions S."/>
        </authorList>
    </citation>
    <scope>NUCLEOTIDE SEQUENCE [LARGE SCALE GENOMIC DNA]</scope>
    <source>
        <strain evidence="3">DSM 26921</strain>
    </source>
</reference>
<dbReference type="RefSeq" id="WP_090213777.1">
    <property type="nucleotide sequence ID" value="NZ_FOYO01000001.1"/>
</dbReference>
<evidence type="ECO:0000313" key="3">
    <source>
        <dbReference type="Proteomes" id="UP000199658"/>
    </source>
</evidence>
<dbReference type="OrthoDB" id="7876774at2"/>
<organism evidence="2 3">
    <name type="scientific">Litoreibacter janthinus</name>
    <dbReference type="NCBI Taxonomy" id="670154"/>
    <lineage>
        <taxon>Bacteria</taxon>
        <taxon>Pseudomonadati</taxon>
        <taxon>Pseudomonadota</taxon>
        <taxon>Alphaproteobacteria</taxon>
        <taxon>Rhodobacterales</taxon>
        <taxon>Roseobacteraceae</taxon>
        <taxon>Litoreibacter</taxon>
    </lineage>
</organism>
<feature type="transmembrane region" description="Helical" evidence="1">
    <location>
        <begin position="12"/>
        <end position="41"/>
    </location>
</feature>
<proteinExistence type="predicted"/>
<feature type="transmembrane region" description="Helical" evidence="1">
    <location>
        <begin position="47"/>
        <end position="69"/>
    </location>
</feature>
<sequence length="110" mass="11504">MFKTLEYKAKSAARGFALSAFGGLMLAVGVAFLTVAAWIYLTALADTLTAATAIGLTYVGIGFVVMALAGSRKQADESHGTVHAHQQQSSPPLMQAFLQGMQAGATAQRR</sequence>
<keyword evidence="1" id="KW-1133">Transmembrane helix</keyword>
<name>A0A1I6GC43_9RHOB</name>
<dbReference type="STRING" id="670154.SAMN04488002_1216"/>
<dbReference type="Pfam" id="PF07332">
    <property type="entry name" value="Phage_holin_3_6"/>
    <property type="match status" value="1"/>
</dbReference>
<dbReference type="AlphaFoldDB" id="A0A1I6GC43"/>
<accession>A0A1I6GC43</accession>
<dbReference type="InterPro" id="IPR009937">
    <property type="entry name" value="Phage_holin_3_6"/>
</dbReference>
<keyword evidence="3" id="KW-1185">Reference proteome</keyword>
<keyword evidence="1" id="KW-0472">Membrane</keyword>
<evidence type="ECO:0000256" key="1">
    <source>
        <dbReference type="SAM" id="Phobius"/>
    </source>
</evidence>
<keyword evidence="1" id="KW-0812">Transmembrane</keyword>
<dbReference type="EMBL" id="FOYO01000001">
    <property type="protein sequence ID" value="SFR39700.1"/>
    <property type="molecule type" value="Genomic_DNA"/>
</dbReference>
<dbReference type="Proteomes" id="UP000199658">
    <property type="component" value="Unassembled WGS sequence"/>
</dbReference>
<evidence type="ECO:0000313" key="2">
    <source>
        <dbReference type="EMBL" id="SFR39700.1"/>
    </source>
</evidence>
<protein>
    <submittedName>
        <fullName evidence="2">Putative Holin-X, holin superfamily III</fullName>
    </submittedName>
</protein>
<gene>
    <name evidence="2" type="ORF">SAMN04488002_1216</name>
</gene>